<reference evidence="1 2" key="1">
    <citation type="submission" date="2013-08" db="EMBL/GenBank/DDBJ databases">
        <authorList>
            <person name="Weinstock G."/>
            <person name="Sodergren E."/>
            <person name="Wylie T."/>
            <person name="Fulton L."/>
            <person name="Fulton R."/>
            <person name="Fronick C."/>
            <person name="O'Laughlin M."/>
            <person name="Godfrey J."/>
            <person name="Miner T."/>
            <person name="Herter B."/>
            <person name="Appelbaum E."/>
            <person name="Cordes M."/>
            <person name="Lek S."/>
            <person name="Wollam A."/>
            <person name="Pepin K.H."/>
            <person name="Palsikar V.B."/>
            <person name="Mitreva M."/>
            <person name="Wilson R.K."/>
        </authorList>
    </citation>
    <scope>NUCLEOTIDE SEQUENCE [LARGE SCALE GENOMIC DNA]</scope>
    <source>
        <strain evidence="1 2">ATCC 700627</strain>
    </source>
</reference>
<dbReference type="Proteomes" id="UP000016637">
    <property type="component" value="Unassembled WGS sequence"/>
</dbReference>
<dbReference type="HOGENOM" id="CLU_150072_0_0_9"/>
<sequence>MFFKFIFEKHNRTIREDEKTHGDILIQSTNGDKFILSYKYSLRNKVFNFRETKYNYTLFRVNLNNSFHKNANGEKIKGNRINIFSEQEYLDKNDGQTYYKAYSLPFNEIKNTDDFIEMLDIIIKFSNTDKNDNLTIRIQENLI</sequence>
<protein>
    <submittedName>
        <fullName evidence="1">Uncharacterized protein</fullName>
    </submittedName>
</protein>
<dbReference type="Pfam" id="PF22398">
    <property type="entry name" value="DUF6978"/>
    <property type="match status" value="1"/>
</dbReference>
<keyword evidence="2" id="KW-1185">Reference proteome</keyword>
<dbReference type="AlphaFoldDB" id="U2QMF6"/>
<dbReference type="PATRIC" id="fig|1321820.3.peg.999"/>
<dbReference type="RefSeq" id="WP_021753682.1">
    <property type="nucleotide sequence ID" value="NZ_KI271875.1"/>
</dbReference>
<gene>
    <name evidence="1" type="ORF">HMPREF1983_01026</name>
</gene>
<accession>U2QMF6</accession>
<proteinExistence type="predicted"/>
<comment type="caution">
    <text evidence="1">The sequence shown here is derived from an EMBL/GenBank/DDBJ whole genome shotgun (WGS) entry which is preliminary data.</text>
</comment>
<evidence type="ECO:0000313" key="2">
    <source>
        <dbReference type="Proteomes" id="UP000016637"/>
    </source>
</evidence>
<dbReference type="EMBL" id="AWVP01000062">
    <property type="protein sequence ID" value="ERK57701.1"/>
    <property type="molecule type" value="Genomic_DNA"/>
</dbReference>
<name>U2QMF6_9BACL</name>
<organism evidence="1 2">
    <name type="scientific">Gemella bergeri ATCC 700627</name>
    <dbReference type="NCBI Taxonomy" id="1321820"/>
    <lineage>
        <taxon>Bacteria</taxon>
        <taxon>Bacillati</taxon>
        <taxon>Bacillota</taxon>
        <taxon>Bacilli</taxon>
        <taxon>Bacillales</taxon>
        <taxon>Gemellaceae</taxon>
        <taxon>Gemella</taxon>
    </lineage>
</organism>
<dbReference type="eggNOG" id="ENOG50330V7">
    <property type="taxonomic scope" value="Bacteria"/>
</dbReference>
<dbReference type="InterPro" id="IPR053916">
    <property type="entry name" value="DUF6978"/>
</dbReference>
<evidence type="ECO:0000313" key="1">
    <source>
        <dbReference type="EMBL" id="ERK57701.1"/>
    </source>
</evidence>